<reference evidence="1 2" key="1">
    <citation type="submission" date="2014-06" db="EMBL/GenBank/DDBJ databases">
        <title>Evolutionary Origins and Diversification of the Mycorrhizal Mutualists.</title>
        <authorList>
            <consortium name="DOE Joint Genome Institute"/>
            <consortium name="Mycorrhizal Genomics Consortium"/>
            <person name="Kohler A."/>
            <person name="Kuo A."/>
            <person name="Nagy L.G."/>
            <person name="Floudas D."/>
            <person name="Copeland A."/>
            <person name="Barry K.W."/>
            <person name="Cichocki N."/>
            <person name="Veneault-Fourrey C."/>
            <person name="LaButti K."/>
            <person name="Lindquist E.A."/>
            <person name="Lipzen A."/>
            <person name="Lundell T."/>
            <person name="Morin E."/>
            <person name="Murat C."/>
            <person name="Riley R."/>
            <person name="Ohm R."/>
            <person name="Sun H."/>
            <person name="Tunlid A."/>
            <person name="Henrissat B."/>
            <person name="Grigoriev I.V."/>
            <person name="Hibbett D.S."/>
            <person name="Martin F."/>
        </authorList>
    </citation>
    <scope>NUCLEOTIDE SEQUENCE [LARGE SCALE GENOMIC DNA]</scope>
    <source>
        <strain evidence="1 2">SS14</strain>
    </source>
</reference>
<dbReference type="Proteomes" id="UP000054279">
    <property type="component" value="Unassembled WGS sequence"/>
</dbReference>
<keyword evidence="2" id="KW-1185">Reference proteome</keyword>
<evidence type="ECO:0000313" key="2">
    <source>
        <dbReference type="Proteomes" id="UP000054279"/>
    </source>
</evidence>
<name>A0A0C9UW07_SPHS4</name>
<evidence type="ECO:0000313" key="1">
    <source>
        <dbReference type="EMBL" id="KIJ47853.1"/>
    </source>
</evidence>
<sequence>MRAQAPSEFEVLPDDDLSNLYAESCLRTWHVPVVLHGSSSLHSDDQNFYNVHI</sequence>
<dbReference type="AlphaFoldDB" id="A0A0C9UW07"/>
<protein>
    <submittedName>
        <fullName evidence="1">Uncharacterized protein</fullName>
    </submittedName>
</protein>
<dbReference type="EMBL" id="KN837100">
    <property type="protein sequence ID" value="KIJ47853.1"/>
    <property type="molecule type" value="Genomic_DNA"/>
</dbReference>
<organism evidence="1 2">
    <name type="scientific">Sphaerobolus stellatus (strain SS14)</name>
    <dbReference type="NCBI Taxonomy" id="990650"/>
    <lineage>
        <taxon>Eukaryota</taxon>
        <taxon>Fungi</taxon>
        <taxon>Dikarya</taxon>
        <taxon>Basidiomycota</taxon>
        <taxon>Agaricomycotina</taxon>
        <taxon>Agaricomycetes</taxon>
        <taxon>Phallomycetidae</taxon>
        <taxon>Geastrales</taxon>
        <taxon>Sphaerobolaceae</taxon>
        <taxon>Sphaerobolus</taxon>
    </lineage>
</organism>
<dbReference type="HOGENOM" id="CLU_3070202_0_0_1"/>
<accession>A0A0C9UW07</accession>
<proteinExistence type="predicted"/>
<gene>
    <name evidence="1" type="ORF">M422DRAFT_28656</name>
</gene>